<dbReference type="InterPro" id="IPR000504">
    <property type="entry name" value="RRM_dom"/>
</dbReference>
<keyword evidence="5" id="KW-1185">Reference proteome</keyword>
<comment type="subunit">
    <text evidence="3">Component of the nuclear cap-binding complex (CBC), a heterodimer composed of ncbp1/cbp80 and ncbp2/cbp20 that interacts with m7GpppG-capped RNA.</text>
</comment>
<evidence type="ECO:0000313" key="5">
    <source>
        <dbReference type="Proteomes" id="UP001652663"/>
    </source>
</evidence>
<keyword evidence="3" id="KW-0507">mRNA processing</keyword>
<dbReference type="Gene3D" id="3.30.70.330">
    <property type="match status" value="1"/>
</dbReference>
<dbReference type="Pfam" id="PF00076">
    <property type="entry name" value="RRM_1"/>
    <property type="match status" value="1"/>
</dbReference>
<dbReference type="GeneID" id="139181521"/>
<dbReference type="PANTHER" id="PTHR18847">
    <property type="entry name" value="20 KD NUCLEAR CAP BINDING PROTEIN"/>
    <property type="match status" value="1"/>
</dbReference>
<dbReference type="SMART" id="SM00360">
    <property type="entry name" value="RRM"/>
    <property type="match status" value="1"/>
</dbReference>
<keyword evidence="3" id="KW-0508">mRNA splicing</keyword>
<dbReference type="CDD" id="cd12240">
    <property type="entry name" value="RRM_NCBP2"/>
    <property type="match status" value="1"/>
</dbReference>
<evidence type="ECO:0000313" key="6">
    <source>
        <dbReference type="RefSeq" id="XP_070641144.1"/>
    </source>
</evidence>
<comment type="subcellular location">
    <subcellularLocation>
        <location evidence="3">Nucleus</location>
    </subcellularLocation>
</comment>
<dbReference type="InterPro" id="IPR034148">
    <property type="entry name" value="NCBP2_RRM"/>
</dbReference>
<feature type="domain" description="RRM" evidence="4">
    <location>
        <begin position="73"/>
        <end position="151"/>
    </location>
</feature>
<dbReference type="RefSeq" id="XP_070641144.1">
    <property type="nucleotide sequence ID" value="XM_070785043.1"/>
</dbReference>
<protein>
    <recommendedName>
        <fullName evidence="3">Nuclear cap-binding protein subunit 2</fullName>
    </recommendedName>
    <alternativeName>
        <fullName evidence="3">20 kDa nuclear cap-binding protein</fullName>
    </alternativeName>
</protein>
<dbReference type="SUPFAM" id="SSF54928">
    <property type="entry name" value="RNA-binding domain, RBD"/>
    <property type="match status" value="1"/>
</dbReference>
<evidence type="ECO:0000256" key="3">
    <source>
        <dbReference type="RuleBase" id="RU364036"/>
    </source>
</evidence>
<dbReference type="InterPro" id="IPR035979">
    <property type="entry name" value="RBD_domain_sf"/>
</dbReference>
<sequence length="205" mass="23125">MPLDANLKYTQGFFGGVTTAKLNQEPPSWCPHGATSNDLSILCNDSSLELSEYWDQKFSGDNDEQERLLMESSTLYVGNLSFYTTKEQIYELFSRCGDIENVYMGLDKIKKMGCGFCFVEYFNRAEAENAMQFLNGTSLDDHIICTDWDLGFREGRQYGRGQSGGQLGDAFHDDFNVDRGGFGKQAQVPVNFTLSSFVRGPVRWT</sequence>
<reference evidence="6" key="1">
    <citation type="submission" date="2025-08" db="UniProtKB">
        <authorList>
            <consortium name="RefSeq"/>
        </authorList>
    </citation>
    <scope>IDENTIFICATION</scope>
    <source>
        <tissue evidence="6">Blood</tissue>
    </source>
</reference>
<dbReference type="PANTHER" id="PTHR18847:SF7">
    <property type="entry name" value="NUCLEAR CAP-BINDING PROTEIN SUBUNIT 2"/>
    <property type="match status" value="1"/>
</dbReference>
<organism evidence="5 6">
    <name type="scientific">Bos indicus</name>
    <name type="common">Zebu</name>
    <dbReference type="NCBI Taxonomy" id="9915"/>
    <lineage>
        <taxon>Eukaryota</taxon>
        <taxon>Metazoa</taxon>
        <taxon>Chordata</taxon>
        <taxon>Craniata</taxon>
        <taxon>Vertebrata</taxon>
        <taxon>Euteleostomi</taxon>
        <taxon>Mammalia</taxon>
        <taxon>Eutheria</taxon>
        <taxon>Laurasiatheria</taxon>
        <taxon>Artiodactyla</taxon>
        <taxon>Ruminantia</taxon>
        <taxon>Pecora</taxon>
        <taxon>Bovidae</taxon>
        <taxon>Bovinae</taxon>
        <taxon>Bos</taxon>
    </lineage>
</organism>
<comment type="function">
    <text evidence="3">Component of the cap-binding complex (CBC), which binds co-transcriptionally to the 5' cap of pre-mRNAs and is involved in various processes such as pre-mRNA splicing, translation regulation, nonsense-mediated mRNA decay, RNA-mediated gene silencing (RNAi) by microRNAs (miRNAs) and mRNA export. The CBC complex is involved in mRNA export from the nucleus, leading to the recruitment of the mRNA export machinery to the 5' end of mRNA and to mRNA export in a 5' to 3' direction through the nuclear pore. The CBC complex is also involved in mediating U snRNA and intronless mRNAs export from the nucleus. The CBC complex is essential for a pioneer round of mRNA translation, before steady state translation when the CBC complex is replaced by cytoplasmic cap-binding protein eIF4E. The pioneer round of mRNA translation mediated by the CBC complex plays a central role in nonsense-mediated mRNA decay (NMD), NMD only taking place in mRNAs bound to the CBC complex, but not on eIF4E-bound mRNAs. The CBC complex enhances NMD in mRNAs containing at least one exon-junction complex (EJC), promoting the interaction between upf1 and upf2. The CBC complex is also involved in 'failsafe' NMD, which is independent of the EJC complex, while it does not participate in Staufen-mediated mRNA decay (SMD). During cell proliferation, the CBC complex is also involved in microRNAs (miRNAs) biogenesis via its interaction with srrt/ars2, thereby being required for miRNA-mediated RNA interference. The CBC complex also acts as a negative regulator of parn, thereby acting as an inhibitor of mRNA deadenylation. In the CBC complex, ncbp2/cbp20 recognizes and binds capped RNAs (m7GpppG-capped RNA) but requires ncbp1/cbp80 to stabilize the movement of its N-terminal loop and lock the CBC into a high affinity cap-binding state with the cap structure. The conventional cap-binding complex with NCBP2 binds both small nuclear RNA (snRNA) and messenger (mRNA) and is involved in their export from the nucleus.</text>
</comment>
<evidence type="ECO:0000259" key="4">
    <source>
        <dbReference type="PROSITE" id="PS50102"/>
    </source>
</evidence>
<keyword evidence="3" id="KW-0539">Nucleus</keyword>
<proteinExistence type="inferred from homology"/>
<dbReference type="InterPro" id="IPR012677">
    <property type="entry name" value="Nucleotide-bd_a/b_plait_sf"/>
</dbReference>
<gene>
    <name evidence="6" type="primary">NCBP2L</name>
</gene>
<keyword evidence="2 3" id="KW-0694">RNA-binding</keyword>
<evidence type="ECO:0000256" key="1">
    <source>
        <dbReference type="ARBA" id="ARBA00010725"/>
    </source>
</evidence>
<dbReference type="PROSITE" id="PS50102">
    <property type="entry name" value="RRM"/>
    <property type="match status" value="1"/>
</dbReference>
<dbReference type="InterPro" id="IPR027157">
    <property type="entry name" value="NCBP2"/>
</dbReference>
<dbReference type="Proteomes" id="UP001652663">
    <property type="component" value="Chromosome X"/>
</dbReference>
<evidence type="ECO:0000256" key="2">
    <source>
        <dbReference type="PROSITE-ProRule" id="PRU00176"/>
    </source>
</evidence>
<comment type="similarity">
    <text evidence="1 3">Belongs to the RRM NCBP2 family.</text>
</comment>
<name>A0ABM4S013_BOSIN</name>
<accession>A0ABM4S013</accession>